<name>A0A7R9CXF6_TIMCR</name>
<feature type="region of interest" description="Disordered" evidence="1">
    <location>
        <begin position="222"/>
        <end position="247"/>
    </location>
</feature>
<sequence length="247" mass="28671">MKLREAKHPEVSDIEPDVSSKMQQLIRMSLLASYLILSVAVNKEDQQIPHYGDTQSSELESQENVHGADSYSDKQNKYYYDGDGTTYFKYISSQLSERYFDVNEQKKIFYSDTSNVNKFEYNPINEKLNQTWWENESHKTPRREDNLSFDGDGADPVSVEFRGFKTAFDIAEALGAVDLLKIRENNLVKPLARVVRWFNSKFEPETHIGYWKVPLSKEDNFTKRTHHSQPNAQQNGQLHQTYTSQPA</sequence>
<proteinExistence type="predicted"/>
<evidence type="ECO:0000256" key="1">
    <source>
        <dbReference type="SAM" id="MobiDB-lite"/>
    </source>
</evidence>
<accession>A0A7R9CXF6</accession>
<feature type="region of interest" description="Disordered" evidence="1">
    <location>
        <begin position="49"/>
        <end position="73"/>
    </location>
</feature>
<dbReference type="AlphaFoldDB" id="A0A7R9CXF6"/>
<gene>
    <name evidence="2" type="ORF">TCEB3V08_LOCUS6937</name>
</gene>
<evidence type="ECO:0000313" key="2">
    <source>
        <dbReference type="EMBL" id="CAD7403337.1"/>
    </source>
</evidence>
<reference evidence="2" key="1">
    <citation type="submission" date="2020-11" db="EMBL/GenBank/DDBJ databases">
        <authorList>
            <person name="Tran Van P."/>
        </authorList>
    </citation>
    <scope>NUCLEOTIDE SEQUENCE</scope>
</reference>
<feature type="compositionally biased region" description="Polar residues" evidence="1">
    <location>
        <begin position="53"/>
        <end position="64"/>
    </location>
</feature>
<dbReference type="EMBL" id="OC318815">
    <property type="protein sequence ID" value="CAD7403337.1"/>
    <property type="molecule type" value="Genomic_DNA"/>
</dbReference>
<feature type="compositionally biased region" description="Polar residues" evidence="1">
    <location>
        <begin position="228"/>
        <end position="247"/>
    </location>
</feature>
<protein>
    <submittedName>
        <fullName evidence="2">Uncharacterized protein</fullName>
    </submittedName>
</protein>
<organism evidence="2">
    <name type="scientific">Timema cristinae</name>
    <name type="common">Walking stick</name>
    <dbReference type="NCBI Taxonomy" id="61476"/>
    <lineage>
        <taxon>Eukaryota</taxon>
        <taxon>Metazoa</taxon>
        <taxon>Ecdysozoa</taxon>
        <taxon>Arthropoda</taxon>
        <taxon>Hexapoda</taxon>
        <taxon>Insecta</taxon>
        <taxon>Pterygota</taxon>
        <taxon>Neoptera</taxon>
        <taxon>Polyneoptera</taxon>
        <taxon>Phasmatodea</taxon>
        <taxon>Timematodea</taxon>
        <taxon>Timematoidea</taxon>
        <taxon>Timematidae</taxon>
        <taxon>Timema</taxon>
    </lineage>
</organism>